<keyword evidence="1" id="KW-0732">Signal</keyword>
<organism evidence="2 3">
    <name type="scientific">Entomortierella chlamydospora</name>
    <dbReference type="NCBI Taxonomy" id="101097"/>
    <lineage>
        <taxon>Eukaryota</taxon>
        <taxon>Fungi</taxon>
        <taxon>Fungi incertae sedis</taxon>
        <taxon>Mucoromycota</taxon>
        <taxon>Mortierellomycotina</taxon>
        <taxon>Mortierellomycetes</taxon>
        <taxon>Mortierellales</taxon>
        <taxon>Mortierellaceae</taxon>
        <taxon>Entomortierella</taxon>
    </lineage>
</organism>
<dbReference type="AlphaFoldDB" id="A0A9P6MM43"/>
<proteinExistence type="predicted"/>
<comment type="caution">
    <text evidence="2">The sequence shown here is derived from an EMBL/GenBank/DDBJ whole genome shotgun (WGS) entry which is preliminary data.</text>
</comment>
<accession>A0A9P6MM43</accession>
<evidence type="ECO:0000256" key="1">
    <source>
        <dbReference type="SAM" id="SignalP"/>
    </source>
</evidence>
<protein>
    <submittedName>
        <fullName evidence="2">Uncharacterized protein</fullName>
    </submittedName>
</protein>
<feature type="non-terminal residue" evidence="2">
    <location>
        <position position="78"/>
    </location>
</feature>
<gene>
    <name evidence="2" type="ORF">BGZ80_005001</name>
</gene>
<reference evidence="2" key="1">
    <citation type="journal article" date="2020" name="Fungal Divers.">
        <title>Resolving the Mortierellaceae phylogeny through synthesis of multi-gene phylogenetics and phylogenomics.</title>
        <authorList>
            <person name="Vandepol N."/>
            <person name="Liber J."/>
            <person name="Desiro A."/>
            <person name="Na H."/>
            <person name="Kennedy M."/>
            <person name="Barry K."/>
            <person name="Grigoriev I.V."/>
            <person name="Miller A.N."/>
            <person name="O'Donnell K."/>
            <person name="Stajich J.E."/>
            <person name="Bonito G."/>
        </authorList>
    </citation>
    <scope>NUCLEOTIDE SEQUENCE</scope>
    <source>
        <strain evidence="2">NRRL 2769</strain>
    </source>
</reference>
<sequence length="78" mass="8598">MMNPKSSRFALFAVFLVVAGLLPNDSLALKSTGVQRLAKDISPITGWDDQEYPRVAAAPKEKRASKALHEWSNWAGNQ</sequence>
<keyword evidence="3" id="KW-1185">Reference proteome</keyword>
<dbReference type="EMBL" id="JAAAID010002495">
    <property type="protein sequence ID" value="KAG0007152.1"/>
    <property type="molecule type" value="Genomic_DNA"/>
</dbReference>
<feature type="chain" id="PRO_5040364644" evidence="1">
    <location>
        <begin position="29"/>
        <end position="78"/>
    </location>
</feature>
<evidence type="ECO:0000313" key="3">
    <source>
        <dbReference type="Proteomes" id="UP000703661"/>
    </source>
</evidence>
<evidence type="ECO:0000313" key="2">
    <source>
        <dbReference type="EMBL" id="KAG0007152.1"/>
    </source>
</evidence>
<name>A0A9P6MM43_9FUNG</name>
<dbReference type="Proteomes" id="UP000703661">
    <property type="component" value="Unassembled WGS sequence"/>
</dbReference>
<feature type="signal peptide" evidence="1">
    <location>
        <begin position="1"/>
        <end position="28"/>
    </location>
</feature>